<dbReference type="EMBL" id="CAXAMM010032410">
    <property type="protein sequence ID" value="CAK9069655.1"/>
    <property type="molecule type" value="Genomic_DNA"/>
</dbReference>
<accession>A0ABP0P0V5</accession>
<sequence>PLPDDGSLPELNWAGARNVRQSILVGTPNAGSAKALEQLVKGLNLNPLFPNYRPAVLGTMPSIYQLLPRPRHATVIDRATGKPLDVLDVETWKRFEWGLASPKSDKVLRWLLPEVESEEERSEIALDHLEKCLARADQLFRALDTPASPPEGTTISIFIGDARQTNNVLAIDEEGRIRVQDRSPGDDTVTRLSALMDERQGREYAAGLDSPIAWDRVQFINADHLGLTRSPEFVNNLLYMLLEQPVEE</sequence>
<dbReference type="Proteomes" id="UP001642464">
    <property type="component" value="Unassembled WGS sequence"/>
</dbReference>
<evidence type="ECO:0000313" key="2">
    <source>
        <dbReference type="Proteomes" id="UP001642464"/>
    </source>
</evidence>
<comment type="caution">
    <text evidence="1">The sequence shown here is derived from an EMBL/GenBank/DDBJ whole genome shotgun (WGS) entry which is preliminary data.</text>
</comment>
<evidence type="ECO:0000313" key="1">
    <source>
        <dbReference type="EMBL" id="CAK9069655.1"/>
    </source>
</evidence>
<feature type="non-terminal residue" evidence="1">
    <location>
        <position position="1"/>
    </location>
</feature>
<protein>
    <submittedName>
        <fullName evidence="1">Uncharacterized protein</fullName>
    </submittedName>
</protein>
<proteinExistence type="predicted"/>
<keyword evidence="2" id="KW-1185">Reference proteome</keyword>
<reference evidence="1 2" key="1">
    <citation type="submission" date="2024-02" db="EMBL/GenBank/DDBJ databases">
        <authorList>
            <person name="Chen Y."/>
            <person name="Shah S."/>
            <person name="Dougan E. K."/>
            <person name="Thang M."/>
            <person name="Chan C."/>
        </authorList>
    </citation>
    <scope>NUCLEOTIDE SEQUENCE [LARGE SCALE GENOMIC DNA]</scope>
</reference>
<name>A0ABP0P0V5_9DINO</name>
<gene>
    <name evidence="1" type="ORF">SCF082_LOCUS34832</name>
</gene>
<organism evidence="1 2">
    <name type="scientific">Durusdinium trenchii</name>
    <dbReference type="NCBI Taxonomy" id="1381693"/>
    <lineage>
        <taxon>Eukaryota</taxon>
        <taxon>Sar</taxon>
        <taxon>Alveolata</taxon>
        <taxon>Dinophyceae</taxon>
        <taxon>Suessiales</taxon>
        <taxon>Symbiodiniaceae</taxon>
        <taxon>Durusdinium</taxon>
    </lineage>
</organism>